<name>A0A934PV90_9BURK</name>
<reference evidence="2" key="1">
    <citation type="submission" date="2020-12" db="EMBL/GenBank/DDBJ databases">
        <title>Ramlibacter sp. nov., isolated from a freshwater alga, Cryptomonas.</title>
        <authorList>
            <person name="Kim H.M."/>
            <person name="Jeon C.O."/>
        </authorList>
    </citation>
    <scope>NUCLEOTIDE SEQUENCE</scope>
    <source>
        <strain evidence="2">CrO1</strain>
    </source>
</reference>
<feature type="chain" id="PRO_5037382650" evidence="1">
    <location>
        <begin position="18"/>
        <end position="172"/>
    </location>
</feature>
<evidence type="ECO:0000313" key="3">
    <source>
        <dbReference type="Proteomes" id="UP000617041"/>
    </source>
</evidence>
<sequence>MRRTPAAAALLALAASACSPTFNWREVRAEPAPLKVLLPCKPDKGSRRVPLGGHDVDLAVIGCDAGGATFAVLQVDAEDPSRVPVVLEQWQRATLLNLHGTAGDARPFAPAGSTPVPGAQRVSVQGQRADGSPVRGEIAYFTRGTHVFQAVVYAPQPRPEWVQPFFDGLKFE</sequence>
<keyword evidence="1" id="KW-0732">Signal</keyword>
<evidence type="ECO:0000313" key="2">
    <source>
        <dbReference type="EMBL" id="MBK0391100.1"/>
    </source>
</evidence>
<comment type="caution">
    <text evidence="2">The sequence shown here is derived from an EMBL/GenBank/DDBJ whole genome shotgun (WGS) entry which is preliminary data.</text>
</comment>
<evidence type="ECO:0000256" key="1">
    <source>
        <dbReference type="SAM" id="SignalP"/>
    </source>
</evidence>
<protein>
    <submittedName>
        <fullName evidence="2">Uncharacterized protein</fullName>
    </submittedName>
</protein>
<dbReference type="AlphaFoldDB" id="A0A934PV90"/>
<dbReference type="PROSITE" id="PS51257">
    <property type="entry name" value="PROKAR_LIPOPROTEIN"/>
    <property type="match status" value="1"/>
</dbReference>
<dbReference type="RefSeq" id="WP_200785946.1">
    <property type="nucleotide sequence ID" value="NZ_JAEDAO010000001.1"/>
</dbReference>
<feature type="signal peptide" evidence="1">
    <location>
        <begin position="1"/>
        <end position="17"/>
    </location>
</feature>
<keyword evidence="3" id="KW-1185">Reference proteome</keyword>
<organism evidence="2 3">
    <name type="scientific">Ramlibacter algicola</name>
    <dbReference type="NCBI Taxonomy" id="2795217"/>
    <lineage>
        <taxon>Bacteria</taxon>
        <taxon>Pseudomonadati</taxon>
        <taxon>Pseudomonadota</taxon>
        <taxon>Betaproteobacteria</taxon>
        <taxon>Burkholderiales</taxon>
        <taxon>Comamonadaceae</taxon>
        <taxon>Ramlibacter</taxon>
    </lineage>
</organism>
<gene>
    <name evidence="2" type="ORF">I8E28_00725</name>
</gene>
<accession>A0A934PV90</accession>
<proteinExistence type="predicted"/>
<dbReference type="Proteomes" id="UP000617041">
    <property type="component" value="Unassembled WGS sequence"/>
</dbReference>
<dbReference type="EMBL" id="JAEDAO010000001">
    <property type="protein sequence ID" value="MBK0391100.1"/>
    <property type="molecule type" value="Genomic_DNA"/>
</dbReference>